<keyword evidence="4" id="KW-1185">Reference proteome</keyword>
<dbReference type="Gene3D" id="2.60.130.10">
    <property type="entry name" value="Aromatic compound dioxygenase"/>
    <property type="match status" value="1"/>
</dbReference>
<dbReference type="InterPro" id="IPR000627">
    <property type="entry name" value="Intradiol_dOase_C"/>
</dbReference>
<protein>
    <submittedName>
        <fullName evidence="3">Protocatechuate 3,4-dioxygenase beta subunit</fullName>
    </submittedName>
</protein>
<dbReference type="PANTHER" id="PTHR34315:SF1">
    <property type="entry name" value="INTRADIOL RING-CLEAVAGE DIOXYGENASES DOMAIN-CONTAINING PROTEIN-RELATED"/>
    <property type="match status" value="1"/>
</dbReference>
<dbReference type="Pfam" id="PF00775">
    <property type="entry name" value="Dioxygenase_C"/>
    <property type="match status" value="1"/>
</dbReference>
<feature type="region of interest" description="Disordered" evidence="1">
    <location>
        <begin position="308"/>
        <end position="336"/>
    </location>
</feature>
<gene>
    <name evidence="3" type="ORF">J2X09_001904</name>
</gene>
<reference evidence="3 4" key="1">
    <citation type="submission" date="2023-07" db="EMBL/GenBank/DDBJ databases">
        <title>Sorghum-associated microbial communities from plants grown in Nebraska, USA.</title>
        <authorList>
            <person name="Schachtman D."/>
        </authorList>
    </citation>
    <scope>NUCLEOTIDE SEQUENCE [LARGE SCALE GENOMIC DNA]</scope>
    <source>
        <strain evidence="3 4">BE240</strain>
    </source>
</reference>
<comment type="caution">
    <text evidence="3">The sequence shown here is derived from an EMBL/GenBank/DDBJ whole genome shotgun (WGS) entry which is preliminary data.</text>
</comment>
<evidence type="ECO:0000256" key="1">
    <source>
        <dbReference type="SAM" id="MobiDB-lite"/>
    </source>
</evidence>
<dbReference type="EMBL" id="JAVDWE010000004">
    <property type="protein sequence ID" value="MDR7094166.1"/>
    <property type="molecule type" value="Genomic_DNA"/>
</dbReference>
<name>A0ABU1V9K9_9BURK</name>
<feature type="region of interest" description="Disordered" evidence="1">
    <location>
        <begin position="1"/>
        <end position="26"/>
    </location>
</feature>
<evidence type="ECO:0000313" key="4">
    <source>
        <dbReference type="Proteomes" id="UP001265550"/>
    </source>
</evidence>
<dbReference type="Proteomes" id="UP001265550">
    <property type="component" value="Unassembled WGS sequence"/>
</dbReference>
<organism evidence="3 4">
    <name type="scientific">Hydrogenophaga laconesensis</name>
    <dbReference type="NCBI Taxonomy" id="1805971"/>
    <lineage>
        <taxon>Bacteria</taxon>
        <taxon>Pseudomonadati</taxon>
        <taxon>Pseudomonadota</taxon>
        <taxon>Betaproteobacteria</taxon>
        <taxon>Burkholderiales</taxon>
        <taxon>Comamonadaceae</taxon>
        <taxon>Hydrogenophaga</taxon>
    </lineage>
</organism>
<feature type="domain" description="Intradiol ring-cleavage dioxygenases" evidence="2">
    <location>
        <begin position="130"/>
        <end position="210"/>
    </location>
</feature>
<accession>A0ABU1V9K9</accession>
<evidence type="ECO:0000259" key="2">
    <source>
        <dbReference type="Pfam" id="PF00775"/>
    </source>
</evidence>
<dbReference type="SUPFAM" id="SSF49482">
    <property type="entry name" value="Aromatic compound dioxygenase"/>
    <property type="match status" value="1"/>
</dbReference>
<proteinExistence type="predicted"/>
<feature type="compositionally biased region" description="Low complexity" evidence="1">
    <location>
        <begin position="327"/>
        <end position="336"/>
    </location>
</feature>
<evidence type="ECO:0000313" key="3">
    <source>
        <dbReference type="EMBL" id="MDR7094166.1"/>
    </source>
</evidence>
<sequence length="336" mass="35413">MSNADFSTSPTAAFGSDAPAEPRHCAPSPTLSRRDLIVRWAAATCVAPASWLLGGCAGTAANPTAAAGTAGADAGAGWLTGGTARIGAGVRASNPFLGAAASTCRLTCEATIGPCHTLSPERRDISDGWDGLPMHMQLRIVDVQCRPVENAIVEVWHTNHTGGYSGRIAPMCNNDKADVERQFFRGWQRTDANGIARFDSCYPGWYGGHANHVHLRVMKGDYDPRDSATAWVTTQLLFSDELNAEIFGSAALYKKKGLPDTTLATDGVMGQEPDKSPYLFDVQKVDGVMLASRTLAIHTDLSEVVCTARGARPPGGPGRRRGPGSPPGVTGPAPRT</sequence>
<feature type="compositionally biased region" description="Polar residues" evidence="1">
    <location>
        <begin position="1"/>
        <end position="11"/>
    </location>
</feature>
<dbReference type="PANTHER" id="PTHR34315">
    <property type="match status" value="1"/>
</dbReference>
<dbReference type="InterPro" id="IPR015889">
    <property type="entry name" value="Intradiol_dOase_core"/>
</dbReference>
<dbReference type="RefSeq" id="WP_204733130.1">
    <property type="nucleotide sequence ID" value="NZ_JAVDWE010000004.1"/>
</dbReference>